<keyword evidence="2" id="KW-1185">Reference proteome</keyword>
<sequence length="515" mass="57296">MRIGSEIRLTLLNWFVKIALNRTTKAFFLLSVLFCFAQGIIQSFLYSVDTRWHGFTSSVVSFADIDGKIFLQYTLHDTWEICSHSPVAGGVPDACVPFYTAGEPASIPPGFRRDNSDNNAARTCLSGAELTGLSLSGVPNSNGTATITLVQQRPPGQECKLDTVCTRTILYPNEKLRQAIREDASLIALQFWLLGVAIFAIISESIPHLIALAFARLLSVGWSSYTIWRTLSLGSRIAKLIGNPGTPCQLGVFPPYISQRVAFQIADVVLHSVAFVWTLILSWNLIQVYLRTTFRRIGPPKAIVVIYRYFTTVLVGLQLSAFFLVVAIGLWIDQLMNSALKNISSHTKVYQAASISTVLLLIPWIAMGWFAVRHEMRRPMIAFLATSGLFISMWSLMFYSQVYRFSFIDWPFFGCLTCTSFVVMIVSVVFGVICWRNFGGGLAHYLHADNALRSSSFEPELFVHEAEKAGTSASRADRRIILKLDIDSLSSSDELPPYKSSIESFALDSKGDGRL</sequence>
<evidence type="ECO:0000313" key="2">
    <source>
        <dbReference type="Proteomes" id="UP000814128"/>
    </source>
</evidence>
<reference evidence="1" key="2">
    <citation type="journal article" date="2022" name="New Phytol.">
        <title>Evolutionary transition to the ectomycorrhizal habit in the genomes of a hyperdiverse lineage of mushroom-forming fungi.</title>
        <authorList>
            <person name="Looney B."/>
            <person name="Miyauchi S."/>
            <person name="Morin E."/>
            <person name="Drula E."/>
            <person name="Courty P.E."/>
            <person name="Kohler A."/>
            <person name="Kuo A."/>
            <person name="LaButti K."/>
            <person name="Pangilinan J."/>
            <person name="Lipzen A."/>
            <person name="Riley R."/>
            <person name="Andreopoulos W."/>
            <person name="He G."/>
            <person name="Johnson J."/>
            <person name="Nolan M."/>
            <person name="Tritt A."/>
            <person name="Barry K.W."/>
            <person name="Grigoriev I.V."/>
            <person name="Nagy L.G."/>
            <person name="Hibbett D."/>
            <person name="Henrissat B."/>
            <person name="Matheny P.B."/>
            <person name="Labbe J."/>
            <person name="Martin F.M."/>
        </authorList>
    </citation>
    <scope>NUCLEOTIDE SEQUENCE</scope>
    <source>
        <strain evidence="1">EC-137</strain>
    </source>
</reference>
<dbReference type="EMBL" id="MU273498">
    <property type="protein sequence ID" value="KAI0034556.1"/>
    <property type="molecule type" value="Genomic_DNA"/>
</dbReference>
<comment type="caution">
    <text evidence="1">The sequence shown here is derived from an EMBL/GenBank/DDBJ whole genome shotgun (WGS) entry which is preliminary data.</text>
</comment>
<organism evidence="1 2">
    <name type="scientific">Vararia minispora EC-137</name>
    <dbReference type="NCBI Taxonomy" id="1314806"/>
    <lineage>
        <taxon>Eukaryota</taxon>
        <taxon>Fungi</taxon>
        <taxon>Dikarya</taxon>
        <taxon>Basidiomycota</taxon>
        <taxon>Agaricomycotina</taxon>
        <taxon>Agaricomycetes</taxon>
        <taxon>Russulales</taxon>
        <taxon>Lachnocladiaceae</taxon>
        <taxon>Vararia</taxon>
    </lineage>
</organism>
<dbReference type="Proteomes" id="UP000814128">
    <property type="component" value="Unassembled WGS sequence"/>
</dbReference>
<reference evidence="1" key="1">
    <citation type="submission" date="2021-02" db="EMBL/GenBank/DDBJ databases">
        <authorList>
            <consortium name="DOE Joint Genome Institute"/>
            <person name="Ahrendt S."/>
            <person name="Looney B.P."/>
            <person name="Miyauchi S."/>
            <person name="Morin E."/>
            <person name="Drula E."/>
            <person name="Courty P.E."/>
            <person name="Chicoki N."/>
            <person name="Fauchery L."/>
            <person name="Kohler A."/>
            <person name="Kuo A."/>
            <person name="Labutti K."/>
            <person name="Pangilinan J."/>
            <person name="Lipzen A."/>
            <person name="Riley R."/>
            <person name="Andreopoulos W."/>
            <person name="He G."/>
            <person name="Johnson J."/>
            <person name="Barry K.W."/>
            <person name="Grigoriev I.V."/>
            <person name="Nagy L."/>
            <person name="Hibbett D."/>
            <person name="Henrissat B."/>
            <person name="Matheny P.B."/>
            <person name="Labbe J."/>
            <person name="Martin F."/>
        </authorList>
    </citation>
    <scope>NUCLEOTIDE SEQUENCE</scope>
    <source>
        <strain evidence="1">EC-137</strain>
    </source>
</reference>
<gene>
    <name evidence="1" type="ORF">K488DRAFT_83851</name>
</gene>
<evidence type="ECO:0000313" key="1">
    <source>
        <dbReference type="EMBL" id="KAI0034556.1"/>
    </source>
</evidence>
<accession>A0ACB8QRP8</accession>
<proteinExistence type="predicted"/>
<name>A0ACB8QRP8_9AGAM</name>
<protein>
    <submittedName>
        <fullName evidence="1">Uncharacterized protein</fullName>
    </submittedName>
</protein>